<dbReference type="Proteomes" id="UP000799770">
    <property type="component" value="Unassembled WGS sequence"/>
</dbReference>
<evidence type="ECO:0000256" key="4">
    <source>
        <dbReference type="PROSITE-ProRule" id="PRU00175"/>
    </source>
</evidence>
<dbReference type="InterPro" id="IPR013083">
    <property type="entry name" value="Znf_RING/FYVE/PHD"/>
</dbReference>
<gene>
    <name evidence="6" type="ORF">BDV96DRAFT_666867</name>
</gene>
<keyword evidence="7" id="KW-1185">Reference proteome</keyword>
<sequence length="483" mass="56041">MPQKPPPPDRSDYWIKAHQICWTFMLVDWLHPLRDVQDPLYNTRVKLSWNLQNLLRKGYLWWADRSLRTDAGEKFTKFHTLGFLFQQLRDFLDDHQWFRAISNTQMMVQFFYWHHMDAMKCSCSCKGCVQAVKVWDKRTWGFDDPRYLVNTSLEIHEKSIEGKLSAMMSWKAENPLLRHTEEYLRQRESFKLTPALFGALGAEFRAFHGIAHTTLASISRTIVQAKLVPVRRPDTRDVVHVTNVEELDESDCVICCSAFDTKGSADGLPSSSLQQQPARARCGHLLCFECYQTIIKEDSLCGRRCPFCREPFVPPPQWYTKSKGLVDALHDRKSSGEVIVDRTLKSLDAVIASSPAPFKTHAKFSMIEGCIGFQPNPFMLDGRVHILLHNLLGPTDKVIPWVKSIRSSVVNEGRWAYQFLRLNGERLEAFRDGDTARYRQVLKLLWPAFVRYNVLRFITQVKIWAREMEIQGRIFRNVGEPNV</sequence>
<dbReference type="EMBL" id="ML977337">
    <property type="protein sequence ID" value="KAF2110549.1"/>
    <property type="molecule type" value="Genomic_DNA"/>
</dbReference>
<evidence type="ECO:0000259" key="5">
    <source>
        <dbReference type="PROSITE" id="PS50089"/>
    </source>
</evidence>
<dbReference type="GO" id="GO:0008270">
    <property type="term" value="F:zinc ion binding"/>
    <property type="evidence" value="ECO:0007669"/>
    <property type="project" value="UniProtKB-KW"/>
</dbReference>
<protein>
    <recommendedName>
        <fullName evidence="5">RING-type domain-containing protein</fullName>
    </recommendedName>
</protein>
<dbReference type="AlphaFoldDB" id="A0A6A5YTN0"/>
<feature type="domain" description="RING-type" evidence="5">
    <location>
        <begin position="252"/>
        <end position="309"/>
    </location>
</feature>
<evidence type="ECO:0000256" key="2">
    <source>
        <dbReference type="ARBA" id="ARBA00022771"/>
    </source>
</evidence>
<reference evidence="6" key="1">
    <citation type="journal article" date="2020" name="Stud. Mycol.">
        <title>101 Dothideomycetes genomes: a test case for predicting lifestyles and emergence of pathogens.</title>
        <authorList>
            <person name="Haridas S."/>
            <person name="Albert R."/>
            <person name="Binder M."/>
            <person name="Bloem J."/>
            <person name="Labutti K."/>
            <person name="Salamov A."/>
            <person name="Andreopoulos B."/>
            <person name="Baker S."/>
            <person name="Barry K."/>
            <person name="Bills G."/>
            <person name="Bluhm B."/>
            <person name="Cannon C."/>
            <person name="Castanera R."/>
            <person name="Culley D."/>
            <person name="Daum C."/>
            <person name="Ezra D."/>
            <person name="Gonzalez J."/>
            <person name="Henrissat B."/>
            <person name="Kuo A."/>
            <person name="Liang C."/>
            <person name="Lipzen A."/>
            <person name="Lutzoni F."/>
            <person name="Magnuson J."/>
            <person name="Mondo S."/>
            <person name="Nolan M."/>
            <person name="Ohm R."/>
            <person name="Pangilinan J."/>
            <person name="Park H.-J."/>
            <person name="Ramirez L."/>
            <person name="Alfaro M."/>
            <person name="Sun H."/>
            <person name="Tritt A."/>
            <person name="Yoshinaga Y."/>
            <person name="Zwiers L.-H."/>
            <person name="Turgeon B."/>
            <person name="Goodwin S."/>
            <person name="Spatafora J."/>
            <person name="Crous P."/>
            <person name="Grigoriev I."/>
        </authorList>
    </citation>
    <scope>NUCLEOTIDE SEQUENCE</scope>
    <source>
        <strain evidence="6">CBS 627.86</strain>
    </source>
</reference>
<dbReference type="PROSITE" id="PS00518">
    <property type="entry name" value="ZF_RING_1"/>
    <property type="match status" value="1"/>
</dbReference>
<keyword evidence="3" id="KW-0862">Zinc</keyword>
<dbReference type="InterPro" id="IPR017907">
    <property type="entry name" value="Znf_RING_CS"/>
</dbReference>
<evidence type="ECO:0000256" key="1">
    <source>
        <dbReference type="ARBA" id="ARBA00022723"/>
    </source>
</evidence>
<accession>A0A6A5YTN0</accession>
<dbReference type="PROSITE" id="PS50089">
    <property type="entry name" value="ZF_RING_2"/>
    <property type="match status" value="1"/>
</dbReference>
<proteinExistence type="predicted"/>
<keyword evidence="1" id="KW-0479">Metal-binding</keyword>
<dbReference type="SUPFAM" id="SSF57850">
    <property type="entry name" value="RING/U-box"/>
    <property type="match status" value="1"/>
</dbReference>
<evidence type="ECO:0000313" key="7">
    <source>
        <dbReference type="Proteomes" id="UP000799770"/>
    </source>
</evidence>
<dbReference type="Gene3D" id="3.30.40.10">
    <property type="entry name" value="Zinc/RING finger domain, C3HC4 (zinc finger)"/>
    <property type="match status" value="1"/>
</dbReference>
<organism evidence="6 7">
    <name type="scientific">Lophiotrema nucula</name>
    <dbReference type="NCBI Taxonomy" id="690887"/>
    <lineage>
        <taxon>Eukaryota</taxon>
        <taxon>Fungi</taxon>
        <taxon>Dikarya</taxon>
        <taxon>Ascomycota</taxon>
        <taxon>Pezizomycotina</taxon>
        <taxon>Dothideomycetes</taxon>
        <taxon>Pleosporomycetidae</taxon>
        <taxon>Pleosporales</taxon>
        <taxon>Lophiotremataceae</taxon>
        <taxon>Lophiotrema</taxon>
    </lineage>
</organism>
<dbReference type="SMART" id="SM00184">
    <property type="entry name" value="RING"/>
    <property type="match status" value="1"/>
</dbReference>
<dbReference type="InterPro" id="IPR001841">
    <property type="entry name" value="Znf_RING"/>
</dbReference>
<name>A0A6A5YTN0_9PLEO</name>
<evidence type="ECO:0000313" key="6">
    <source>
        <dbReference type="EMBL" id="KAF2110549.1"/>
    </source>
</evidence>
<evidence type="ECO:0000256" key="3">
    <source>
        <dbReference type="ARBA" id="ARBA00022833"/>
    </source>
</evidence>
<keyword evidence="2 4" id="KW-0863">Zinc-finger</keyword>